<dbReference type="EMBL" id="GBRH01214736">
    <property type="protein sequence ID" value="JAD83159.1"/>
    <property type="molecule type" value="Transcribed_RNA"/>
</dbReference>
<evidence type="ECO:0000313" key="1">
    <source>
        <dbReference type="EMBL" id="JAD83159.1"/>
    </source>
</evidence>
<proteinExistence type="predicted"/>
<dbReference type="AlphaFoldDB" id="A0A0A9D3L5"/>
<organism evidence="1">
    <name type="scientific">Arundo donax</name>
    <name type="common">Giant reed</name>
    <name type="synonym">Donax arundinaceus</name>
    <dbReference type="NCBI Taxonomy" id="35708"/>
    <lineage>
        <taxon>Eukaryota</taxon>
        <taxon>Viridiplantae</taxon>
        <taxon>Streptophyta</taxon>
        <taxon>Embryophyta</taxon>
        <taxon>Tracheophyta</taxon>
        <taxon>Spermatophyta</taxon>
        <taxon>Magnoliopsida</taxon>
        <taxon>Liliopsida</taxon>
        <taxon>Poales</taxon>
        <taxon>Poaceae</taxon>
        <taxon>PACMAD clade</taxon>
        <taxon>Arundinoideae</taxon>
        <taxon>Arundineae</taxon>
        <taxon>Arundo</taxon>
    </lineage>
</organism>
<accession>A0A0A9D3L5</accession>
<reference evidence="1" key="1">
    <citation type="submission" date="2014-09" db="EMBL/GenBank/DDBJ databases">
        <authorList>
            <person name="Magalhaes I.L.F."/>
            <person name="Oliveira U."/>
            <person name="Santos F.R."/>
            <person name="Vidigal T.H.D.A."/>
            <person name="Brescovit A.D."/>
            <person name="Santos A.J."/>
        </authorList>
    </citation>
    <scope>NUCLEOTIDE SEQUENCE</scope>
    <source>
        <tissue evidence="1">Shoot tissue taken approximately 20 cm above the soil surface</tissue>
    </source>
</reference>
<sequence>MKLIILAETLLRSVVQWLHLEHSMFGDAGIFGANEVTFWFPIYTVLGHGGSAIENF</sequence>
<reference evidence="1" key="2">
    <citation type="journal article" date="2015" name="Data Brief">
        <title>Shoot transcriptome of the giant reed, Arundo donax.</title>
        <authorList>
            <person name="Barrero R.A."/>
            <person name="Guerrero F.D."/>
            <person name="Moolhuijzen P."/>
            <person name="Goolsby J.A."/>
            <person name="Tidwell J."/>
            <person name="Bellgard S.E."/>
            <person name="Bellgard M.I."/>
        </authorList>
    </citation>
    <scope>NUCLEOTIDE SEQUENCE</scope>
    <source>
        <tissue evidence="1">Shoot tissue taken approximately 20 cm above the soil surface</tissue>
    </source>
</reference>
<protein>
    <submittedName>
        <fullName evidence="1">Uncharacterized protein</fullName>
    </submittedName>
</protein>
<name>A0A0A9D3L5_ARUDO</name>